<dbReference type="InterPro" id="IPR020861">
    <property type="entry name" value="Triosephosphate_isomerase_AS"/>
</dbReference>
<protein>
    <recommendedName>
        <fullName evidence="4">Triosephosphate isomerase</fullName>
        <ecNumber evidence="4">5.3.1.1</ecNumber>
    </recommendedName>
</protein>
<dbReference type="UniPathway" id="UPA00138"/>
<dbReference type="STRING" id="361077.A0A151ZE21"/>
<keyword evidence="4" id="KW-0324">Glycolysis</keyword>
<evidence type="ECO:0000256" key="2">
    <source>
        <dbReference type="ARBA" id="ARBA00011738"/>
    </source>
</evidence>
<dbReference type="SUPFAM" id="SSF51351">
    <property type="entry name" value="Triosephosphate isomerase (TIM)"/>
    <property type="match status" value="1"/>
</dbReference>
<dbReference type="FunFam" id="3.20.20.70:FF:000025">
    <property type="entry name" value="Triosephosphate isomerase"/>
    <property type="match status" value="1"/>
</dbReference>
<dbReference type="GO" id="GO:0006096">
    <property type="term" value="P:glycolytic process"/>
    <property type="evidence" value="ECO:0007669"/>
    <property type="project" value="UniProtKB-UniPathway"/>
</dbReference>
<sequence length="259" mass="28467">MTRRFLVGGNHKCNGNKESLKSLIEALNCANIPPKDTVEVVIAPPTLYLDYANTQINRDRFSVSAQNCYSESKGAFTGEISAEMIRDLALDWVILGHSERRHIFKESNELIAKKTKHSITQKLQVIFCVGEQLSDRNANNTEKVLDEQLHSLSTALSVEDWKNIVIAYEPVWAIGTGVTASPQQAQDAHVYIRKWLAEKVNEKVSSETRILYGGSVTATNAAELAQQSEIDGFLVGGASLVAASFITIIQSVSSKSSKL</sequence>
<dbReference type="InterPro" id="IPR000652">
    <property type="entry name" value="Triosephosphate_isomerase"/>
</dbReference>
<comment type="caution">
    <text evidence="5">The sequence shown here is derived from an EMBL/GenBank/DDBJ whole genome shotgun (WGS) entry which is preliminary data.</text>
</comment>
<comment type="subunit">
    <text evidence="2">Homodimer.</text>
</comment>
<dbReference type="InterPro" id="IPR035990">
    <property type="entry name" value="TIM_sf"/>
</dbReference>
<dbReference type="PROSITE" id="PS51440">
    <property type="entry name" value="TIM_2"/>
    <property type="match status" value="1"/>
</dbReference>
<name>A0A151ZE21_TIELA</name>
<proteinExistence type="inferred from homology"/>
<evidence type="ECO:0000256" key="1">
    <source>
        <dbReference type="ARBA" id="ARBA00007422"/>
    </source>
</evidence>
<dbReference type="CDD" id="cd00311">
    <property type="entry name" value="TIM"/>
    <property type="match status" value="1"/>
</dbReference>
<evidence type="ECO:0000256" key="3">
    <source>
        <dbReference type="ARBA" id="ARBA00023235"/>
    </source>
</evidence>
<dbReference type="NCBIfam" id="TIGR00419">
    <property type="entry name" value="tim"/>
    <property type="match status" value="1"/>
</dbReference>
<dbReference type="HAMAP" id="MF_00147_B">
    <property type="entry name" value="TIM_B"/>
    <property type="match status" value="1"/>
</dbReference>
<evidence type="ECO:0000313" key="6">
    <source>
        <dbReference type="Proteomes" id="UP000076078"/>
    </source>
</evidence>
<dbReference type="EC" id="5.3.1.1" evidence="4"/>
<dbReference type="UniPathway" id="UPA00109">
    <property type="reaction ID" value="UER00189"/>
</dbReference>
<dbReference type="GO" id="GO:0006094">
    <property type="term" value="P:gluconeogenesis"/>
    <property type="evidence" value="ECO:0007669"/>
    <property type="project" value="UniProtKB-UniPathway"/>
</dbReference>
<keyword evidence="4" id="KW-0312">Gluconeogenesis</keyword>
<evidence type="ECO:0000313" key="5">
    <source>
        <dbReference type="EMBL" id="KYQ92187.1"/>
    </source>
</evidence>
<dbReference type="PROSITE" id="PS00171">
    <property type="entry name" value="TIM_1"/>
    <property type="match status" value="1"/>
</dbReference>
<dbReference type="GO" id="GO:0019563">
    <property type="term" value="P:glycerol catabolic process"/>
    <property type="evidence" value="ECO:0007669"/>
    <property type="project" value="TreeGrafter"/>
</dbReference>
<dbReference type="Pfam" id="PF00121">
    <property type="entry name" value="TIM"/>
    <property type="match status" value="1"/>
</dbReference>
<dbReference type="Gene3D" id="3.20.20.70">
    <property type="entry name" value="Aldolase class I"/>
    <property type="match status" value="1"/>
</dbReference>
<comment type="pathway">
    <text evidence="4">Carbohydrate degradation; glycolysis; D-glyceraldehyde 3-phosphate from glycerone phosphate: step 1/1.</text>
</comment>
<gene>
    <name evidence="5" type="ORF">DLAC_07033</name>
</gene>
<reference evidence="5 6" key="1">
    <citation type="submission" date="2015-12" db="EMBL/GenBank/DDBJ databases">
        <title>Dictyostelia acquired genes for synthesis and detection of signals that induce cell-type specialization by lateral gene transfer from prokaryotes.</title>
        <authorList>
            <person name="Gloeckner G."/>
            <person name="Schaap P."/>
        </authorList>
    </citation>
    <scope>NUCLEOTIDE SEQUENCE [LARGE SCALE GENOMIC DNA]</scope>
    <source>
        <strain evidence="5 6">TK</strain>
    </source>
</reference>
<keyword evidence="6" id="KW-1185">Reference proteome</keyword>
<dbReference type="PANTHER" id="PTHR21139">
    <property type="entry name" value="TRIOSEPHOSPHATE ISOMERASE"/>
    <property type="match status" value="1"/>
</dbReference>
<dbReference type="InParanoid" id="A0A151ZE21"/>
<keyword evidence="3 4" id="KW-0413">Isomerase</keyword>
<evidence type="ECO:0000256" key="4">
    <source>
        <dbReference type="RuleBase" id="RU363013"/>
    </source>
</evidence>
<dbReference type="GO" id="GO:0004807">
    <property type="term" value="F:triose-phosphate isomerase activity"/>
    <property type="evidence" value="ECO:0007669"/>
    <property type="project" value="UniProtKB-EC"/>
</dbReference>
<dbReference type="EMBL" id="LODT01000031">
    <property type="protein sequence ID" value="KYQ92187.1"/>
    <property type="molecule type" value="Genomic_DNA"/>
</dbReference>
<accession>A0A151ZE21</accession>
<comment type="similarity">
    <text evidence="1 4">Belongs to the triosephosphate isomerase family.</text>
</comment>
<dbReference type="AlphaFoldDB" id="A0A151ZE21"/>
<dbReference type="GO" id="GO:0005829">
    <property type="term" value="C:cytosol"/>
    <property type="evidence" value="ECO:0007669"/>
    <property type="project" value="TreeGrafter"/>
</dbReference>
<dbReference type="Proteomes" id="UP000076078">
    <property type="component" value="Unassembled WGS sequence"/>
</dbReference>
<dbReference type="InterPro" id="IPR013785">
    <property type="entry name" value="Aldolase_TIM"/>
</dbReference>
<dbReference type="OMA" id="IEKNGTM"/>
<comment type="pathway">
    <text evidence="4">Carbohydrate biosynthesis; gluconeogenesis.</text>
</comment>
<dbReference type="PANTHER" id="PTHR21139:SF2">
    <property type="entry name" value="TRIOSEPHOSPHATE ISOMERASE"/>
    <property type="match status" value="1"/>
</dbReference>
<organism evidence="5 6">
    <name type="scientific">Tieghemostelium lacteum</name>
    <name type="common">Slime mold</name>
    <name type="synonym">Dictyostelium lacteum</name>
    <dbReference type="NCBI Taxonomy" id="361077"/>
    <lineage>
        <taxon>Eukaryota</taxon>
        <taxon>Amoebozoa</taxon>
        <taxon>Evosea</taxon>
        <taxon>Eumycetozoa</taxon>
        <taxon>Dictyostelia</taxon>
        <taxon>Dictyosteliales</taxon>
        <taxon>Raperosteliaceae</taxon>
        <taxon>Tieghemostelium</taxon>
    </lineage>
</organism>
<comment type="catalytic activity">
    <reaction evidence="4">
        <text>D-glyceraldehyde 3-phosphate = dihydroxyacetone phosphate</text>
        <dbReference type="Rhea" id="RHEA:18585"/>
        <dbReference type="ChEBI" id="CHEBI:57642"/>
        <dbReference type="ChEBI" id="CHEBI:59776"/>
        <dbReference type="EC" id="5.3.1.1"/>
    </reaction>
</comment>
<dbReference type="InterPro" id="IPR022896">
    <property type="entry name" value="TrioseP_Isoase_bac/euk"/>
</dbReference>
<dbReference type="OrthoDB" id="6715177at2759"/>
<dbReference type="GO" id="GO:0046166">
    <property type="term" value="P:glyceraldehyde-3-phosphate biosynthetic process"/>
    <property type="evidence" value="ECO:0007669"/>
    <property type="project" value="TreeGrafter"/>
</dbReference>
<dbReference type="FunCoup" id="A0A151ZE21">
    <property type="interactions" value="461"/>
</dbReference>